<protein>
    <submittedName>
        <fullName evidence="1">CLUMA_CG000911, isoform A</fullName>
    </submittedName>
</protein>
<name>A0A1J1HGG1_9DIPT</name>
<dbReference type="EMBL" id="CVRI01000003">
    <property type="protein sequence ID" value="CRK87087.1"/>
    <property type="molecule type" value="Genomic_DNA"/>
</dbReference>
<dbReference type="AlphaFoldDB" id="A0A1J1HGG1"/>
<accession>A0A1J1HGG1</accession>
<evidence type="ECO:0000313" key="1">
    <source>
        <dbReference type="EMBL" id="CRK87087.1"/>
    </source>
</evidence>
<organism evidence="1 2">
    <name type="scientific">Clunio marinus</name>
    <dbReference type="NCBI Taxonomy" id="568069"/>
    <lineage>
        <taxon>Eukaryota</taxon>
        <taxon>Metazoa</taxon>
        <taxon>Ecdysozoa</taxon>
        <taxon>Arthropoda</taxon>
        <taxon>Hexapoda</taxon>
        <taxon>Insecta</taxon>
        <taxon>Pterygota</taxon>
        <taxon>Neoptera</taxon>
        <taxon>Endopterygota</taxon>
        <taxon>Diptera</taxon>
        <taxon>Nematocera</taxon>
        <taxon>Chironomoidea</taxon>
        <taxon>Chironomidae</taxon>
        <taxon>Clunio</taxon>
    </lineage>
</organism>
<reference evidence="1 2" key="1">
    <citation type="submission" date="2015-04" db="EMBL/GenBank/DDBJ databases">
        <authorList>
            <person name="Syromyatnikov M.Y."/>
            <person name="Popov V.N."/>
        </authorList>
    </citation>
    <scope>NUCLEOTIDE SEQUENCE [LARGE SCALE GENOMIC DNA]</scope>
</reference>
<evidence type="ECO:0000313" key="2">
    <source>
        <dbReference type="Proteomes" id="UP000183832"/>
    </source>
</evidence>
<gene>
    <name evidence="1" type="ORF">CLUMA_CG000911</name>
</gene>
<dbReference type="Proteomes" id="UP000183832">
    <property type="component" value="Unassembled WGS sequence"/>
</dbReference>
<sequence length="128" mass="14888">MGIRLSFLDSTIGLLKRVSETHRVDEVCGLRKIKNAKGKSRLMHFSYSKSSRTASIFAEMKIFPHITTTISKRDADRKERRKGLFCDFIHFPQSFWLKIGTTTTKTTSVDDVREEEKNRNIENYTEIL</sequence>
<keyword evidence="2" id="KW-1185">Reference proteome</keyword>
<proteinExistence type="predicted"/>